<comment type="subcellular location">
    <subcellularLocation>
        <location evidence="2">Membrane</location>
    </subcellularLocation>
</comment>
<dbReference type="AlphaFoldDB" id="A0A3G8YLR0"/>
<evidence type="ECO:0000256" key="3">
    <source>
        <dbReference type="ARBA" id="ARBA00012438"/>
    </source>
</evidence>
<dbReference type="SMART" id="SM00304">
    <property type="entry name" value="HAMP"/>
    <property type="match status" value="1"/>
</dbReference>
<evidence type="ECO:0000256" key="4">
    <source>
        <dbReference type="ARBA" id="ARBA00022553"/>
    </source>
</evidence>
<feature type="domain" description="Histidine kinase" evidence="13">
    <location>
        <begin position="309"/>
        <end position="527"/>
    </location>
</feature>
<dbReference type="SUPFAM" id="SSF47384">
    <property type="entry name" value="Homodimeric domain of signal transducing histidine kinase"/>
    <property type="match status" value="1"/>
</dbReference>
<dbReference type="FunFam" id="3.30.565.10:FF:000006">
    <property type="entry name" value="Sensor histidine kinase WalK"/>
    <property type="match status" value="1"/>
</dbReference>
<comment type="catalytic activity">
    <reaction evidence="1">
        <text>ATP + protein L-histidine = ADP + protein N-phospho-L-histidine.</text>
        <dbReference type="EC" id="2.7.13.3"/>
    </reaction>
</comment>
<evidence type="ECO:0000256" key="6">
    <source>
        <dbReference type="ARBA" id="ARBA00022692"/>
    </source>
</evidence>
<keyword evidence="16" id="KW-1185">Reference proteome</keyword>
<proteinExistence type="predicted"/>
<evidence type="ECO:0000313" key="15">
    <source>
        <dbReference type="EMBL" id="AZI43554.1"/>
    </source>
</evidence>
<keyword evidence="5" id="KW-0808">Transferase</keyword>
<dbReference type="Proteomes" id="UP000276417">
    <property type="component" value="Chromosome 1"/>
</dbReference>
<dbReference type="SUPFAM" id="SSF158472">
    <property type="entry name" value="HAMP domain-like"/>
    <property type="match status" value="1"/>
</dbReference>
<name>A0A3G8YLR0_9DEIO</name>
<dbReference type="InterPro" id="IPR003660">
    <property type="entry name" value="HAMP_dom"/>
</dbReference>
<dbReference type="CDD" id="cd00075">
    <property type="entry name" value="HATPase"/>
    <property type="match status" value="1"/>
</dbReference>
<keyword evidence="8 12" id="KW-1133">Transmembrane helix</keyword>
<dbReference type="GO" id="GO:0000155">
    <property type="term" value="F:phosphorelay sensor kinase activity"/>
    <property type="evidence" value="ECO:0007669"/>
    <property type="project" value="InterPro"/>
</dbReference>
<dbReference type="GO" id="GO:0005886">
    <property type="term" value="C:plasma membrane"/>
    <property type="evidence" value="ECO:0007669"/>
    <property type="project" value="TreeGrafter"/>
</dbReference>
<dbReference type="Pfam" id="PF00672">
    <property type="entry name" value="HAMP"/>
    <property type="match status" value="1"/>
</dbReference>
<feature type="domain" description="HAMP" evidence="14">
    <location>
        <begin position="248"/>
        <end position="301"/>
    </location>
</feature>
<evidence type="ECO:0000256" key="12">
    <source>
        <dbReference type="SAM" id="Phobius"/>
    </source>
</evidence>
<feature type="transmembrane region" description="Helical" evidence="12">
    <location>
        <begin position="6"/>
        <end position="29"/>
    </location>
</feature>
<gene>
    <name evidence="15" type="ORF">EHF33_13005</name>
</gene>
<keyword evidence="6 12" id="KW-0812">Transmembrane</keyword>
<dbReference type="PRINTS" id="PR00344">
    <property type="entry name" value="BCTRLSENSOR"/>
</dbReference>
<keyword evidence="9" id="KW-0902">Two-component regulatory system</keyword>
<dbReference type="SUPFAM" id="SSF55874">
    <property type="entry name" value="ATPase domain of HSP90 chaperone/DNA topoisomerase II/histidine kinase"/>
    <property type="match status" value="1"/>
</dbReference>
<dbReference type="Pfam" id="PF00512">
    <property type="entry name" value="HisKA"/>
    <property type="match status" value="1"/>
</dbReference>
<keyword evidence="10 12" id="KW-0472">Membrane</keyword>
<dbReference type="Gene3D" id="3.30.565.10">
    <property type="entry name" value="Histidine kinase-like ATPase, C-terminal domain"/>
    <property type="match status" value="1"/>
</dbReference>
<evidence type="ECO:0000256" key="5">
    <source>
        <dbReference type="ARBA" id="ARBA00022679"/>
    </source>
</evidence>
<dbReference type="CDD" id="cd00082">
    <property type="entry name" value="HisKA"/>
    <property type="match status" value="1"/>
</dbReference>
<dbReference type="InterPro" id="IPR036890">
    <property type="entry name" value="HATPase_C_sf"/>
</dbReference>
<evidence type="ECO:0000256" key="9">
    <source>
        <dbReference type="ARBA" id="ARBA00023012"/>
    </source>
</evidence>
<dbReference type="InterPro" id="IPR050428">
    <property type="entry name" value="TCS_sensor_his_kinase"/>
</dbReference>
<dbReference type="EMBL" id="CP034183">
    <property type="protein sequence ID" value="AZI43554.1"/>
    <property type="molecule type" value="Genomic_DNA"/>
</dbReference>
<dbReference type="SMART" id="SM00387">
    <property type="entry name" value="HATPase_c"/>
    <property type="match status" value="1"/>
</dbReference>
<evidence type="ECO:0000256" key="7">
    <source>
        <dbReference type="ARBA" id="ARBA00022777"/>
    </source>
</evidence>
<dbReference type="Gene3D" id="1.10.287.130">
    <property type="match status" value="1"/>
</dbReference>
<evidence type="ECO:0000313" key="16">
    <source>
        <dbReference type="Proteomes" id="UP000276417"/>
    </source>
</evidence>
<dbReference type="KEGG" id="dph:EHF33_13005"/>
<dbReference type="Pfam" id="PF02518">
    <property type="entry name" value="HATPase_c"/>
    <property type="match status" value="1"/>
</dbReference>
<dbReference type="InterPro" id="IPR004358">
    <property type="entry name" value="Sig_transdc_His_kin-like_C"/>
</dbReference>
<dbReference type="PROSITE" id="PS50109">
    <property type="entry name" value="HIS_KIN"/>
    <property type="match status" value="1"/>
</dbReference>
<dbReference type="PANTHER" id="PTHR45436:SF5">
    <property type="entry name" value="SENSOR HISTIDINE KINASE TRCS"/>
    <property type="match status" value="1"/>
</dbReference>
<dbReference type="InterPro" id="IPR003661">
    <property type="entry name" value="HisK_dim/P_dom"/>
</dbReference>
<dbReference type="EC" id="2.7.13.3" evidence="3"/>
<dbReference type="RefSeq" id="WP_124872322.1">
    <property type="nucleotide sequence ID" value="NZ_CP034183.1"/>
</dbReference>
<evidence type="ECO:0000259" key="14">
    <source>
        <dbReference type="PROSITE" id="PS50885"/>
    </source>
</evidence>
<dbReference type="InterPro" id="IPR005467">
    <property type="entry name" value="His_kinase_dom"/>
</dbReference>
<keyword evidence="4" id="KW-0597">Phosphoprotein</keyword>
<evidence type="ECO:0000256" key="1">
    <source>
        <dbReference type="ARBA" id="ARBA00000085"/>
    </source>
</evidence>
<dbReference type="PANTHER" id="PTHR45436">
    <property type="entry name" value="SENSOR HISTIDINE KINASE YKOH"/>
    <property type="match status" value="1"/>
</dbReference>
<keyword evidence="7 15" id="KW-0418">Kinase</keyword>
<dbReference type="InterPro" id="IPR003594">
    <property type="entry name" value="HATPase_dom"/>
</dbReference>
<evidence type="ECO:0000256" key="2">
    <source>
        <dbReference type="ARBA" id="ARBA00004370"/>
    </source>
</evidence>
<dbReference type="InterPro" id="IPR036097">
    <property type="entry name" value="HisK_dim/P_sf"/>
</dbReference>
<dbReference type="PROSITE" id="PS50885">
    <property type="entry name" value="HAMP"/>
    <property type="match status" value="1"/>
</dbReference>
<dbReference type="Gene3D" id="6.10.340.10">
    <property type="match status" value="1"/>
</dbReference>
<evidence type="ECO:0000256" key="11">
    <source>
        <dbReference type="SAM" id="MobiDB-lite"/>
    </source>
</evidence>
<evidence type="ECO:0000259" key="13">
    <source>
        <dbReference type="PROSITE" id="PS50109"/>
    </source>
</evidence>
<evidence type="ECO:0000256" key="8">
    <source>
        <dbReference type="ARBA" id="ARBA00022989"/>
    </source>
</evidence>
<dbReference type="FunFam" id="1.10.287.130:FF:000001">
    <property type="entry name" value="Two-component sensor histidine kinase"/>
    <property type="match status" value="1"/>
</dbReference>
<protein>
    <recommendedName>
        <fullName evidence="3">histidine kinase</fullName>
        <ecNumber evidence="3">2.7.13.3</ecNumber>
    </recommendedName>
</protein>
<dbReference type="CDD" id="cd06225">
    <property type="entry name" value="HAMP"/>
    <property type="match status" value="1"/>
</dbReference>
<evidence type="ECO:0000256" key="10">
    <source>
        <dbReference type="ARBA" id="ARBA00023136"/>
    </source>
</evidence>
<dbReference type="SMART" id="SM00388">
    <property type="entry name" value="HisKA"/>
    <property type="match status" value="1"/>
</dbReference>
<sequence length="536" mass="57893">MTLRGRLTLFYTVLLTALLFLLAVLVLSFMQTRLIGSIKDDLEKNVFGQINRLVLPTTPFSPANPLGRLGSSGFGSDSGDTNGPTLSALRQNFPNYRIQIEGLTTSIDDIQSMMQGSPAERAAELGFMQATAAQSRLTVGIDPNAPVQLSDAEFAQLLDDPSRGLELTTPTQAAFDEPVPTQVYVRLAEVQTGYATGDNSPLTQAALIYVGRNLQPTYDTLDRLRSLMLVLFVGGLIVSSVGAYLLSGQALGPLIQVQKAAEQIGGQNLSARVPEPKTRDEVQALALALNRMLGRLEGSFEAQRRFTSDASHELRTPVTAISGHASYLLRRTNPSEGQRESLTIIRSEAERLTNLISSLLELARSDGGVMTLRRQPVLPKLLLGDIARELQPLAQAQRAELRVSGSDDALEGDPDRLKQVIINLVSNALKAGASWVELSSRLAPSEGGESGVQMSVSDDGPGIAPEHLERLFDRFYRVEESRSRDQGGAGLGLAIARSIVDAHGGRIWFESQVGRGTTVNVWLPKGRMALVDDDVA</sequence>
<accession>A0A3G8YLR0</accession>
<feature type="region of interest" description="Disordered" evidence="11">
    <location>
        <begin position="64"/>
        <end position="86"/>
    </location>
</feature>
<reference evidence="15 16" key="1">
    <citation type="submission" date="2018-11" db="EMBL/GenBank/DDBJ databases">
        <title>Deinococcus shelandsis sp. nov., isolated from South Shetland Islands soil of Antarctica.</title>
        <authorList>
            <person name="Tian J."/>
        </authorList>
    </citation>
    <scope>NUCLEOTIDE SEQUENCE [LARGE SCALE GENOMIC DNA]</scope>
    <source>
        <strain evidence="15 16">S14-83T</strain>
    </source>
</reference>
<dbReference type="OrthoDB" id="335833at2"/>
<organism evidence="15 16">
    <name type="scientific">Deinococcus psychrotolerans</name>
    <dbReference type="NCBI Taxonomy" id="2489213"/>
    <lineage>
        <taxon>Bacteria</taxon>
        <taxon>Thermotogati</taxon>
        <taxon>Deinococcota</taxon>
        <taxon>Deinococci</taxon>
        <taxon>Deinococcales</taxon>
        <taxon>Deinococcaceae</taxon>
        <taxon>Deinococcus</taxon>
    </lineage>
</organism>